<dbReference type="EMBL" id="CADCUN010000168">
    <property type="protein sequence ID" value="CAA9391253.1"/>
    <property type="molecule type" value="Genomic_DNA"/>
</dbReference>
<feature type="compositionally biased region" description="Low complexity" evidence="1">
    <location>
        <begin position="153"/>
        <end position="163"/>
    </location>
</feature>
<feature type="non-terminal residue" evidence="2">
    <location>
        <position position="180"/>
    </location>
</feature>
<accession>A0A6J4NPL3</accession>
<feature type="compositionally biased region" description="Low complexity" evidence="1">
    <location>
        <begin position="98"/>
        <end position="109"/>
    </location>
</feature>
<evidence type="ECO:0000256" key="1">
    <source>
        <dbReference type="SAM" id="MobiDB-lite"/>
    </source>
</evidence>
<feature type="non-terminal residue" evidence="2">
    <location>
        <position position="1"/>
    </location>
</feature>
<dbReference type="AlphaFoldDB" id="A0A6J4NPL3"/>
<gene>
    <name evidence="2" type="ORF">AVDCRST_MAG60-1547</name>
</gene>
<sequence>WQRSSCWWRTRTYPDAPETFLCSSGRRSRTPTSSSTPGTGSTSASWMRWRSAHAAWSPSSATTTTARSASACRRWRGSRSTASDSGWSTRPERRRAVRSAAAPSTRTSTCWSSGTATSRGTRPARPACDCSTPARRPIDADSRSAPTPRPPRTRAGSPRSPSTDFPHERLRGRRLRGRLP</sequence>
<feature type="compositionally biased region" description="Low complexity" evidence="1">
    <location>
        <begin position="30"/>
        <end position="72"/>
    </location>
</feature>
<reference evidence="2" key="1">
    <citation type="submission" date="2020-02" db="EMBL/GenBank/DDBJ databases">
        <authorList>
            <person name="Meier V. D."/>
        </authorList>
    </citation>
    <scope>NUCLEOTIDE SEQUENCE</scope>
    <source>
        <strain evidence="2">AVDCRST_MAG60</strain>
    </source>
</reference>
<feature type="compositionally biased region" description="Basic residues" evidence="1">
    <location>
        <begin position="170"/>
        <end position="180"/>
    </location>
</feature>
<proteinExistence type="predicted"/>
<name>A0A6J4NPL3_9ACTN</name>
<feature type="region of interest" description="Disordered" evidence="1">
    <location>
        <begin position="21"/>
        <end position="180"/>
    </location>
</feature>
<protein>
    <submittedName>
        <fullName evidence="2">Phosphoesterase</fullName>
    </submittedName>
</protein>
<organism evidence="2">
    <name type="scientific">uncultured Nocardioides sp</name>
    <dbReference type="NCBI Taxonomy" id="198441"/>
    <lineage>
        <taxon>Bacteria</taxon>
        <taxon>Bacillati</taxon>
        <taxon>Actinomycetota</taxon>
        <taxon>Actinomycetes</taxon>
        <taxon>Propionibacteriales</taxon>
        <taxon>Nocardioidaceae</taxon>
        <taxon>Nocardioides</taxon>
        <taxon>environmental samples</taxon>
    </lineage>
</organism>
<feature type="compositionally biased region" description="Polar residues" evidence="1">
    <location>
        <begin position="110"/>
        <end position="120"/>
    </location>
</feature>
<evidence type="ECO:0000313" key="2">
    <source>
        <dbReference type="EMBL" id="CAA9391253.1"/>
    </source>
</evidence>